<organism evidence="2 3">
    <name type="scientific">Dendryphion nanum</name>
    <dbReference type="NCBI Taxonomy" id="256645"/>
    <lineage>
        <taxon>Eukaryota</taxon>
        <taxon>Fungi</taxon>
        <taxon>Dikarya</taxon>
        <taxon>Ascomycota</taxon>
        <taxon>Pezizomycotina</taxon>
        <taxon>Dothideomycetes</taxon>
        <taxon>Pleosporomycetidae</taxon>
        <taxon>Pleosporales</taxon>
        <taxon>Torulaceae</taxon>
        <taxon>Dendryphion</taxon>
    </lineage>
</organism>
<evidence type="ECO:0000313" key="2">
    <source>
        <dbReference type="EMBL" id="KAH7115998.1"/>
    </source>
</evidence>
<protein>
    <submittedName>
        <fullName evidence="2">Uncharacterized protein</fullName>
    </submittedName>
</protein>
<feature type="compositionally biased region" description="Low complexity" evidence="1">
    <location>
        <begin position="383"/>
        <end position="401"/>
    </location>
</feature>
<gene>
    <name evidence="2" type="ORF">B0J11DRAFT_571752</name>
</gene>
<feature type="compositionally biased region" description="Acidic residues" evidence="1">
    <location>
        <begin position="506"/>
        <end position="554"/>
    </location>
</feature>
<evidence type="ECO:0000313" key="3">
    <source>
        <dbReference type="Proteomes" id="UP000700596"/>
    </source>
</evidence>
<feature type="compositionally biased region" description="Basic residues" evidence="1">
    <location>
        <begin position="371"/>
        <end position="382"/>
    </location>
</feature>
<dbReference type="Proteomes" id="UP000700596">
    <property type="component" value="Unassembled WGS sequence"/>
</dbReference>
<feature type="region of interest" description="Disordered" evidence="1">
    <location>
        <begin position="132"/>
        <end position="151"/>
    </location>
</feature>
<accession>A0A9P9IC18</accession>
<feature type="region of interest" description="Disordered" evidence="1">
    <location>
        <begin position="496"/>
        <end position="562"/>
    </location>
</feature>
<sequence>MVAPITPHDGSVVPELSYLLHSRWESDTQHIIEKNQRHVMKSTPGSWTSRLTQIPEEERHDTPGCPLNPETVKSKGPLGNGRKTQDHIDSRKNFYTHANAPVHTCSPSNTNGYIHDLVAFERRLVKGDIPDHSLPESVHAGKTTPSPRVKQRLWPVHQSNGNDEAHSSAKNIRPLGSSSIEYLTADHYLPQPSPRKTPILVNAPDFPVHSATPSSTATFFSSRQSPSPSTHSSLANFNFGFNESPSYPLRTSVLGSADQDARDRPLSIESVAEYQVAATTTIQSVPCSLVKTKSLGKKPARTGLNDEWKQNHAKHAVPSSSSSSSSSASTATRRQNRINILARANPSKFASASEVDVDLDDNQPAYSPVFRQHKRPPRRNRRNSPYPYLRLSPSPVQTISPIPSPSPQPRVWTATPGAYTIEAESGTSGEVNHVDDGKMKFAWFLDQTSDKGAGREGEDKVKGKGKGKGKVVKWLWAWVRGRIMRIRRVVVRGKWRGGKGAKDMEAGEEDEEEEEEEEEEEIDGTEDSSDEAEDSSEETDDSSEEPEDSSEEVENGIVIIRG</sequence>
<feature type="compositionally biased region" description="Low complexity" evidence="1">
    <location>
        <begin position="319"/>
        <end position="332"/>
    </location>
</feature>
<evidence type="ECO:0000256" key="1">
    <source>
        <dbReference type="SAM" id="MobiDB-lite"/>
    </source>
</evidence>
<dbReference type="AlphaFoldDB" id="A0A9P9IC18"/>
<keyword evidence="3" id="KW-1185">Reference proteome</keyword>
<name>A0A9P9IC18_9PLEO</name>
<reference evidence="2" key="1">
    <citation type="journal article" date="2021" name="Nat. Commun.">
        <title>Genetic determinants of endophytism in the Arabidopsis root mycobiome.</title>
        <authorList>
            <person name="Mesny F."/>
            <person name="Miyauchi S."/>
            <person name="Thiergart T."/>
            <person name="Pickel B."/>
            <person name="Atanasova L."/>
            <person name="Karlsson M."/>
            <person name="Huettel B."/>
            <person name="Barry K.W."/>
            <person name="Haridas S."/>
            <person name="Chen C."/>
            <person name="Bauer D."/>
            <person name="Andreopoulos W."/>
            <person name="Pangilinan J."/>
            <person name="LaButti K."/>
            <person name="Riley R."/>
            <person name="Lipzen A."/>
            <person name="Clum A."/>
            <person name="Drula E."/>
            <person name="Henrissat B."/>
            <person name="Kohler A."/>
            <person name="Grigoriev I.V."/>
            <person name="Martin F.M."/>
            <person name="Hacquard S."/>
        </authorList>
    </citation>
    <scope>NUCLEOTIDE SEQUENCE</scope>
    <source>
        <strain evidence="2">MPI-CAGE-CH-0243</strain>
    </source>
</reference>
<proteinExistence type="predicted"/>
<comment type="caution">
    <text evidence="2">The sequence shown here is derived from an EMBL/GenBank/DDBJ whole genome shotgun (WGS) entry which is preliminary data.</text>
</comment>
<dbReference type="EMBL" id="JAGMWT010000015">
    <property type="protein sequence ID" value="KAH7115998.1"/>
    <property type="molecule type" value="Genomic_DNA"/>
</dbReference>
<feature type="region of interest" description="Disordered" evidence="1">
    <location>
        <begin position="294"/>
        <end position="333"/>
    </location>
</feature>
<feature type="region of interest" description="Disordered" evidence="1">
    <location>
        <begin position="57"/>
        <end position="86"/>
    </location>
</feature>
<feature type="region of interest" description="Disordered" evidence="1">
    <location>
        <begin position="349"/>
        <end position="410"/>
    </location>
</feature>